<dbReference type="InterPro" id="IPR046849">
    <property type="entry name" value="E2_motif"/>
</dbReference>
<keyword evidence="7" id="KW-1185">Reference proteome</keyword>
<dbReference type="PANTHER" id="PTHR47926:SF512">
    <property type="entry name" value="REPEAT (PPR) SUPERFAMILY PROTEIN, PUTATIVE-RELATED"/>
    <property type="match status" value="1"/>
</dbReference>
<dbReference type="Pfam" id="PF14432">
    <property type="entry name" value="DYW_deaminase"/>
    <property type="match status" value="1"/>
</dbReference>
<dbReference type="PROSITE" id="PS51375">
    <property type="entry name" value="PPR"/>
    <property type="match status" value="5"/>
</dbReference>
<comment type="caution">
    <text evidence="6">The sequence shown here is derived from an EMBL/GenBank/DDBJ whole genome shotgun (WGS) entry which is preliminary data.</text>
</comment>
<keyword evidence="2" id="KW-0677">Repeat</keyword>
<dbReference type="InterPro" id="IPR011990">
    <property type="entry name" value="TPR-like_helical_dom_sf"/>
</dbReference>
<organism evidence="6 7">
    <name type="scientific">Hevea brasiliensis</name>
    <name type="common">Para rubber tree</name>
    <name type="synonym">Siphonia brasiliensis</name>
    <dbReference type="NCBI Taxonomy" id="3981"/>
    <lineage>
        <taxon>Eukaryota</taxon>
        <taxon>Viridiplantae</taxon>
        <taxon>Streptophyta</taxon>
        <taxon>Embryophyta</taxon>
        <taxon>Tracheophyta</taxon>
        <taxon>Spermatophyta</taxon>
        <taxon>Magnoliopsida</taxon>
        <taxon>eudicotyledons</taxon>
        <taxon>Gunneridae</taxon>
        <taxon>Pentapetalae</taxon>
        <taxon>rosids</taxon>
        <taxon>fabids</taxon>
        <taxon>Malpighiales</taxon>
        <taxon>Euphorbiaceae</taxon>
        <taxon>Crotonoideae</taxon>
        <taxon>Micrandreae</taxon>
        <taxon>Hevea</taxon>
    </lineage>
</organism>
<dbReference type="Pfam" id="PF20431">
    <property type="entry name" value="E_motif"/>
    <property type="match status" value="1"/>
</dbReference>
<feature type="repeat" description="PPR" evidence="3">
    <location>
        <begin position="401"/>
        <end position="435"/>
    </location>
</feature>
<protein>
    <recommendedName>
        <fullName evidence="5">DYW domain-containing protein</fullName>
    </recommendedName>
</protein>
<dbReference type="NCBIfam" id="TIGR00756">
    <property type="entry name" value="PPR"/>
    <property type="match status" value="5"/>
</dbReference>
<dbReference type="InterPro" id="IPR002885">
    <property type="entry name" value="PPR_rpt"/>
</dbReference>
<feature type="repeat" description="PPR" evidence="3">
    <location>
        <begin position="606"/>
        <end position="640"/>
    </location>
</feature>
<reference evidence="6" key="1">
    <citation type="journal article" date="2023" name="Plant Biotechnol. J.">
        <title>Chromosome-level wild Hevea brasiliensis genome provides new tools for genomic-assisted breeding and valuable loci to elevate rubber yield.</title>
        <authorList>
            <person name="Cheng H."/>
            <person name="Song X."/>
            <person name="Hu Y."/>
            <person name="Wu T."/>
            <person name="Yang Q."/>
            <person name="An Z."/>
            <person name="Feng S."/>
            <person name="Deng Z."/>
            <person name="Wu W."/>
            <person name="Zeng X."/>
            <person name="Tu M."/>
            <person name="Wang X."/>
            <person name="Huang H."/>
        </authorList>
    </citation>
    <scope>NUCLEOTIDE SEQUENCE</scope>
    <source>
        <strain evidence="6">MT/VB/25A 57/8</strain>
    </source>
</reference>
<sequence>MAAINPPSAPTISAISPLFSSPNPFRLPSKSTIFHHLSLAPPSFFNPKLRQKHRSRFSTSTEQSLLSPDPTVSKPQNTQPLFPLDTLDDSASFPNTNSDSFIEIDHLLNLLRLSVKYADVHLARAVHAWVLKLEEDTHLGNAVLVAYLKLGRLLDAYGVFRGLSSPDVVSYTALISSFAKVNRGREAIELFFRMRSSGIEPNDYSFVAILTACIRTLELELGSQLHALIIRLGYLDCVIVANVLMCLYGKSGSLDYVSRLFDEMPQRDIATWNTVISCMVNELSYEKALELFRDLHRTTDFKSDQFTLSTVLTACAGCHAVMGGREVHGHAIRIGLECNLSINNAIILFYTRCGSLKDVVADFEMMPVRDIITWTEMIIAYMEFGYVDMAVEVFEKMPERNSVSYNALLTGFCKNGEELKALEFFIKMVREGVELTDFTLTSVINACGMLMEFEISRQIHGFIIKFGFGSNAFIEAALLDMCTRCGRMNDAEKMFHSWPYDQDSSIIRTSMLCGYARNGMPDEAIVLFHQSQSEGAVVIDEVALTSVFSVCGTLGFHEMGKQIHCHALKSGFVDDTGVGNSIISMYSKCFSMNDAIKSFNTMSAHDIVSWNCLIAGYLLHRQGDQALVVWSRMEKAGIKPDTVTLVFIISAYKHTSANLVDDCRRLFLSMKNIYDIEPTSEHYASLVSVLGHWGLLEEAEKLIIKMPFEPEASVWRALLDSCRLHLNTSIGKRVAKRILVMEPQDPSTYVLVSNLYSASGRWHCSELVRAKMRERGFQKHPCRSWIIHQEKVHSFYVRDKSHPQTKDIYSGLDILILECLKAGYEHDTSFVLHEVEEHQKKEFLFYHSAKLAATYGLLTTRPGEPIRIVKNVLLCGDCHSFLKYVSVVTRREIFLRDSSGFHCFSNGQCSCKDYW</sequence>
<name>A0ABQ9MR83_HEVBR</name>
<dbReference type="Pfam" id="PF01535">
    <property type="entry name" value="PPR"/>
    <property type="match status" value="5"/>
</dbReference>
<feature type="compositionally biased region" description="Polar residues" evidence="4">
    <location>
        <begin position="57"/>
        <end position="66"/>
    </location>
</feature>
<dbReference type="InterPro" id="IPR046960">
    <property type="entry name" value="PPR_At4g14850-like_plant"/>
</dbReference>
<dbReference type="Gene3D" id="1.25.40.10">
    <property type="entry name" value="Tetratricopeptide repeat domain"/>
    <property type="match status" value="6"/>
</dbReference>
<feature type="region of interest" description="Disordered" evidence="4">
    <location>
        <begin position="56"/>
        <end position="80"/>
    </location>
</feature>
<feature type="repeat" description="PPR" evidence="3">
    <location>
        <begin position="167"/>
        <end position="201"/>
    </location>
</feature>
<dbReference type="EMBL" id="JARPOI010000005">
    <property type="protein sequence ID" value="KAJ9181480.1"/>
    <property type="molecule type" value="Genomic_DNA"/>
</dbReference>
<evidence type="ECO:0000256" key="3">
    <source>
        <dbReference type="PROSITE-ProRule" id="PRU00708"/>
    </source>
</evidence>
<evidence type="ECO:0000313" key="6">
    <source>
        <dbReference type="EMBL" id="KAJ9181480.1"/>
    </source>
</evidence>
<feature type="repeat" description="PPR" evidence="3">
    <location>
        <begin position="504"/>
        <end position="538"/>
    </location>
</feature>
<evidence type="ECO:0000256" key="1">
    <source>
        <dbReference type="ARBA" id="ARBA00006643"/>
    </source>
</evidence>
<gene>
    <name evidence="6" type="ORF">P3X46_009607</name>
</gene>
<accession>A0ABQ9MR83</accession>
<dbReference type="PANTHER" id="PTHR47926">
    <property type="entry name" value="PENTATRICOPEPTIDE REPEAT-CONTAINING PROTEIN"/>
    <property type="match status" value="1"/>
</dbReference>
<feature type="domain" description="DYW" evidence="5">
    <location>
        <begin position="823"/>
        <end position="915"/>
    </location>
</feature>
<evidence type="ECO:0000313" key="7">
    <source>
        <dbReference type="Proteomes" id="UP001174677"/>
    </source>
</evidence>
<dbReference type="Proteomes" id="UP001174677">
    <property type="component" value="Chromosome 5"/>
</dbReference>
<proteinExistence type="inferred from homology"/>
<dbReference type="InterPro" id="IPR046848">
    <property type="entry name" value="E_motif"/>
</dbReference>
<feature type="repeat" description="PPR" evidence="3">
    <location>
        <begin position="370"/>
        <end position="400"/>
    </location>
</feature>
<dbReference type="InterPro" id="IPR032867">
    <property type="entry name" value="DYW_dom"/>
</dbReference>
<evidence type="ECO:0000259" key="5">
    <source>
        <dbReference type="Pfam" id="PF14432"/>
    </source>
</evidence>
<dbReference type="Pfam" id="PF20430">
    <property type="entry name" value="Eplus_motif"/>
    <property type="match status" value="1"/>
</dbReference>
<comment type="similarity">
    <text evidence="1">Belongs to the PPR family. PCMP-H subfamily.</text>
</comment>
<dbReference type="Pfam" id="PF13041">
    <property type="entry name" value="PPR_2"/>
    <property type="match status" value="3"/>
</dbReference>
<evidence type="ECO:0000256" key="2">
    <source>
        <dbReference type="ARBA" id="ARBA00022737"/>
    </source>
</evidence>
<evidence type="ECO:0000256" key="4">
    <source>
        <dbReference type="SAM" id="MobiDB-lite"/>
    </source>
</evidence>